<keyword evidence="2" id="KW-1185">Reference proteome</keyword>
<evidence type="ECO:0000313" key="1">
    <source>
        <dbReference type="EnsemblPlants" id="AVESA.00010b.r2.5AG0837570.1.CDS.1"/>
    </source>
</evidence>
<evidence type="ECO:0000313" key="2">
    <source>
        <dbReference type="Proteomes" id="UP001732700"/>
    </source>
</evidence>
<accession>A0ACD5XQJ2</accession>
<proteinExistence type="predicted"/>
<organism evidence="1 2">
    <name type="scientific">Avena sativa</name>
    <name type="common">Oat</name>
    <dbReference type="NCBI Taxonomy" id="4498"/>
    <lineage>
        <taxon>Eukaryota</taxon>
        <taxon>Viridiplantae</taxon>
        <taxon>Streptophyta</taxon>
        <taxon>Embryophyta</taxon>
        <taxon>Tracheophyta</taxon>
        <taxon>Spermatophyta</taxon>
        <taxon>Magnoliopsida</taxon>
        <taxon>Liliopsida</taxon>
        <taxon>Poales</taxon>
        <taxon>Poaceae</taxon>
        <taxon>BOP clade</taxon>
        <taxon>Pooideae</taxon>
        <taxon>Poodae</taxon>
        <taxon>Poeae</taxon>
        <taxon>Poeae Chloroplast Group 1 (Aveneae type)</taxon>
        <taxon>Aveninae</taxon>
        <taxon>Avena</taxon>
    </lineage>
</organism>
<dbReference type="EnsemblPlants" id="AVESA.00010b.r2.5AG0837570.1">
    <property type="protein sequence ID" value="AVESA.00010b.r2.5AG0837570.1.CDS.1"/>
    <property type="gene ID" value="AVESA.00010b.r2.5AG0837570"/>
</dbReference>
<dbReference type="Proteomes" id="UP001732700">
    <property type="component" value="Chromosome 5A"/>
</dbReference>
<protein>
    <submittedName>
        <fullName evidence="1">Uncharacterized protein</fullName>
    </submittedName>
</protein>
<name>A0ACD5XQJ2_AVESA</name>
<sequence length="133" mass="15227">MDERLERRRLPHRPLCALCDQSTESMSHLLIGCPFSRTIWHEVLSWIRSTAGSPVAEGPFAEWWELVVRSSPRQMHKGTSSVIMLTAWWIWQHRNAIIFNNESPSVAPLIDTIKAEVKSWAEAGARGLRQILP</sequence>
<reference evidence="1" key="2">
    <citation type="submission" date="2025-09" db="UniProtKB">
        <authorList>
            <consortium name="EnsemblPlants"/>
        </authorList>
    </citation>
    <scope>IDENTIFICATION</scope>
</reference>
<reference evidence="1" key="1">
    <citation type="submission" date="2021-05" db="EMBL/GenBank/DDBJ databases">
        <authorList>
            <person name="Scholz U."/>
            <person name="Mascher M."/>
            <person name="Fiebig A."/>
        </authorList>
    </citation>
    <scope>NUCLEOTIDE SEQUENCE [LARGE SCALE GENOMIC DNA]</scope>
</reference>